<sequence length="225" mass="24637">MTYTASRLADLIDGEMEWLSVRAADEVPGPEWIHCGTLLQDQLAGADPTYGWRKVLQDQYAEEYSIEPPVRVAAMFVLMWYVSVPSIVAGLSTALTGVSPDVSPDALAFRRHPTAHYPVEVALLSQRVVTTDEAVRQVESHTRAFTDSYQPGVKLSSRQRLGAISDELRAAVQMPEEALHAVAAAEAFRLDLGQTMRTSCCFVYALPNTNPCSTCPRVSGVKVPI</sequence>
<keyword evidence="3" id="KW-1185">Reference proteome</keyword>
<name>A0A7W9J896_9ACTN</name>
<evidence type="ECO:0000313" key="3">
    <source>
        <dbReference type="Proteomes" id="UP000549971"/>
    </source>
</evidence>
<accession>A0A7W9J896</accession>
<proteinExistence type="predicted"/>
<organism evidence="2 3">
    <name type="scientific">Kribbella italica</name>
    <dbReference type="NCBI Taxonomy" id="1540520"/>
    <lineage>
        <taxon>Bacteria</taxon>
        <taxon>Bacillati</taxon>
        <taxon>Actinomycetota</taxon>
        <taxon>Actinomycetes</taxon>
        <taxon>Propionibacteriales</taxon>
        <taxon>Kribbellaceae</taxon>
        <taxon>Kribbella</taxon>
    </lineage>
</organism>
<dbReference type="InterPro" id="IPR024726">
    <property type="entry name" value="FhuF_C"/>
</dbReference>
<feature type="domain" description="Ferric siderophore reductase C-terminal" evidence="1">
    <location>
        <begin position="197"/>
        <end position="217"/>
    </location>
</feature>
<dbReference type="Pfam" id="PF11575">
    <property type="entry name" value="FhuF_C"/>
    <property type="match status" value="1"/>
</dbReference>
<gene>
    <name evidence="2" type="ORF">HDA39_003714</name>
</gene>
<reference evidence="2 3" key="1">
    <citation type="submission" date="2020-08" db="EMBL/GenBank/DDBJ databases">
        <title>Sequencing the genomes of 1000 actinobacteria strains.</title>
        <authorList>
            <person name="Klenk H.-P."/>
        </authorList>
    </citation>
    <scope>NUCLEOTIDE SEQUENCE [LARGE SCALE GENOMIC DNA]</scope>
    <source>
        <strain evidence="2 3">DSM 28967</strain>
    </source>
</reference>
<protein>
    <recommendedName>
        <fullName evidence="1">Ferric siderophore reductase C-terminal domain-containing protein</fullName>
    </recommendedName>
</protein>
<dbReference type="AlphaFoldDB" id="A0A7W9J896"/>
<dbReference type="EMBL" id="JACHMY010000001">
    <property type="protein sequence ID" value="MBB5836980.1"/>
    <property type="molecule type" value="Genomic_DNA"/>
</dbReference>
<dbReference type="GO" id="GO:0051537">
    <property type="term" value="F:2 iron, 2 sulfur cluster binding"/>
    <property type="evidence" value="ECO:0007669"/>
    <property type="project" value="InterPro"/>
</dbReference>
<dbReference type="RefSeq" id="WP_184796616.1">
    <property type="nucleotide sequence ID" value="NZ_JACHMY010000001.1"/>
</dbReference>
<comment type="caution">
    <text evidence="2">The sequence shown here is derived from an EMBL/GenBank/DDBJ whole genome shotgun (WGS) entry which is preliminary data.</text>
</comment>
<evidence type="ECO:0000313" key="2">
    <source>
        <dbReference type="EMBL" id="MBB5836980.1"/>
    </source>
</evidence>
<dbReference type="Proteomes" id="UP000549971">
    <property type="component" value="Unassembled WGS sequence"/>
</dbReference>
<evidence type="ECO:0000259" key="1">
    <source>
        <dbReference type="Pfam" id="PF11575"/>
    </source>
</evidence>